<dbReference type="Proteomes" id="UP000250174">
    <property type="component" value="Unassembled WGS sequence"/>
</dbReference>
<dbReference type="AlphaFoldDB" id="A0AAX1Q2G8"/>
<reference evidence="1 2" key="1">
    <citation type="submission" date="2016-03" db="EMBL/GenBank/DDBJ databases">
        <title>Comparison of Bacillus endophyticus and B. anthracis characteristics using whole genome sequence analysis and microbiological techniques.</title>
        <authorList>
            <person name="Lekota K.E."/>
            <person name="Mafofo J."/>
            <person name="Rees J."/>
            <person name="Muchadeyi F.C."/>
            <person name="Madoroba E."/>
            <person name="Van Heerden H."/>
        </authorList>
    </citation>
    <scope>NUCLEOTIDE SEQUENCE [LARGE SCALE GENOMIC DNA]</scope>
    <source>
        <strain evidence="1 2">3631_10C</strain>
    </source>
</reference>
<proteinExistence type="predicted"/>
<dbReference type="EMBL" id="LVYK01000059">
    <property type="protein sequence ID" value="RAS72038.1"/>
    <property type="molecule type" value="Genomic_DNA"/>
</dbReference>
<name>A0AAX1Q2G8_9BACI</name>
<protein>
    <submittedName>
        <fullName evidence="1">Uncharacterized protein</fullName>
    </submittedName>
</protein>
<organism evidence="1 2">
    <name type="scientific">Priestia endophytica</name>
    <dbReference type="NCBI Taxonomy" id="135735"/>
    <lineage>
        <taxon>Bacteria</taxon>
        <taxon>Bacillati</taxon>
        <taxon>Bacillota</taxon>
        <taxon>Bacilli</taxon>
        <taxon>Bacillales</taxon>
        <taxon>Bacillaceae</taxon>
        <taxon>Priestia</taxon>
    </lineage>
</organism>
<evidence type="ECO:0000313" key="1">
    <source>
        <dbReference type="EMBL" id="RAS72038.1"/>
    </source>
</evidence>
<comment type="caution">
    <text evidence="1">The sequence shown here is derived from an EMBL/GenBank/DDBJ whole genome shotgun (WGS) entry which is preliminary data.</text>
</comment>
<sequence length="59" mass="7181">MKFLYPVFILLFSLLNRRNLFWYEGTIFPFFPFKQVNPENLSSYKPLSFSKQNRLSERA</sequence>
<evidence type="ECO:0000313" key="2">
    <source>
        <dbReference type="Proteomes" id="UP000250174"/>
    </source>
</evidence>
<gene>
    <name evidence="1" type="ORF">A3864_23445</name>
</gene>
<accession>A0AAX1Q2G8</accession>